<dbReference type="Pfam" id="PF00664">
    <property type="entry name" value="ABC_membrane"/>
    <property type="match status" value="1"/>
</dbReference>
<dbReference type="InterPro" id="IPR003439">
    <property type="entry name" value="ABC_transporter-like_ATP-bd"/>
</dbReference>
<dbReference type="SUPFAM" id="SSF90123">
    <property type="entry name" value="ABC transporter transmembrane region"/>
    <property type="match status" value="1"/>
</dbReference>
<feature type="domain" description="ABC transmembrane type-1" evidence="9">
    <location>
        <begin position="16"/>
        <end position="298"/>
    </location>
</feature>
<protein>
    <submittedName>
        <fullName evidence="10">ABC transporter ATP-binding protein</fullName>
    </submittedName>
</protein>
<evidence type="ECO:0000259" key="9">
    <source>
        <dbReference type="PROSITE" id="PS50929"/>
    </source>
</evidence>
<feature type="transmembrane region" description="Helical" evidence="7">
    <location>
        <begin position="155"/>
        <end position="174"/>
    </location>
</feature>
<dbReference type="PROSITE" id="PS00211">
    <property type="entry name" value="ABC_TRANSPORTER_1"/>
    <property type="match status" value="1"/>
</dbReference>
<evidence type="ECO:0000256" key="1">
    <source>
        <dbReference type="ARBA" id="ARBA00004651"/>
    </source>
</evidence>
<keyword evidence="2 7" id="KW-0812">Transmembrane</keyword>
<feature type="transmembrane region" description="Helical" evidence="7">
    <location>
        <begin position="252"/>
        <end position="276"/>
    </location>
</feature>
<evidence type="ECO:0000256" key="4">
    <source>
        <dbReference type="ARBA" id="ARBA00022840"/>
    </source>
</evidence>
<dbReference type="Pfam" id="PF00005">
    <property type="entry name" value="ABC_tran"/>
    <property type="match status" value="1"/>
</dbReference>
<comment type="subcellular location">
    <subcellularLocation>
        <location evidence="1">Cell membrane</location>
        <topology evidence="1">Multi-pass membrane protein</topology>
    </subcellularLocation>
</comment>
<feature type="domain" description="ABC transporter" evidence="8">
    <location>
        <begin position="334"/>
        <end position="567"/>
    </location>
</feature>
<gene>
    <name evidence="10" type="ORF">WMO38_09110</name>
</gene>
<dbReference type="Proteomes" id="UP001480973">
    <property type="component" value="Unassembled WGS sequence"/>
</dbReference>
<dbReference type="InterPro" id="IPR039421">
    <property type="entry name" value="Type_1_exporter"/>
</dbReference>
<dbReference type="Gene3D" id="3.40.50.300">
    <property type="entry name" value="P-loop containing nucleotide triphosphate hydrolases"/>
    <property type="match status" value="1"/>
</dbReference>
<reference evidence="10 11" key="1">
    <citation type="submission" date="2024-03" db="EMBL/GenBank/DDBJ databases">
        <title>Human intestinal bacterial collection.</title>
        <authorList>
            <person name="Pauvert C."/>
            <person name="Hitch T.C.A."/>
            <person name="Clavel T."/>
        </authorList>
    </citation>
    <scope>NUCLEOTIDE SEQUENCE [LARGE SCALE GENOMIC DNA]</scope>
    <source>
        <strain evidence="10 11">CLA-JM-H10</strain>
    </source>
</reference>
<evidence type="ECO:0000259" key="8">
    <source>
        <dbReference type="PROSITE" id="PS50893"/>
    </source>
</evidence>
<dbReference type="InterPro" id="IPR036640">
    <property type="entry name" value="ABC1_TM_sf"/>
</dbReference>
<keyword evidence="5 7" id="KW-1133">Transmembrane helix</keyword>
<keyword evidence="6 7" id="KW-0472">Membrane</keyword>
<comment type="caution">
    <text evidence="10">The sequence shown here is derived from an EMBL/GenBank/DDBJ whole genome shotgun (WGS) entry which is preliminary data.</text>
</comment>
<dbReference type="InterPro" id="IPR027417">
    <property type="entry name" value="P-loop_NTPase"/>
</dbReference>
<dbReference type="SUPFAM" id="SSF52540">
    <property type="entry name" value="P-loop containing nucleoside triphosphate hydrolases"/>
    <property type="match status" value="1"/>
</dbReference>
<accession>A0ABV1GPM0</accession>
<keyword evidence="3" id="KW-0547">Nucleotide-binding</keyword>
<dbReference type="PANTHER" id="PTHR43394:SF1">
    <property type="entry name" value="ATP-BINDING CASSETTE SUB-FAMILY B MEMBER 10, MITOCHONDRIAL"/>
    <property type="match status" value="1"/>
</dbReference>
<evidence type="ECO:0000256" key="5">
    <source>
        <dbReference type="ARBA" id="ARBA00022989"/>
    </source>
</evidence>
<evidence type="ECO:0000313" key="10">
    <source>
        <dbReference type="EMBL" id="MEQ2535272.1"/>
    </source>
</evidence>
<dbReference type="InterPro" id="IPR017871">
    <property type="entry name" value="ABC_transporter-like_CS"/>
</dbReference>
<feature type="transmembrane region" description="Helical" evidence="7">
    <location>
        <begin position="52"/>
        <end position="85"/>
    </location>
</feature>
<proteinExistence type="predicted"/>
<organism evidence="10 11">
    <name type="scientific">Lachnospira intestinalis</name>
    <dbReference type="NCBI Taxonomy" id="3133158"/>
    <lineage>
        <taxon>Bacteria</taxon>
        <taxon>Bacillati</taxon>
        <taxon>Bacillota</taxon>
        <taxon>Clostridia</taxon>
        <taxon>Lachnospirales</taxon>
        <taxon>Lachnospiraceae</taxon>
        <taxon>Lachnospira</taxon>
    </lineage>
</organism>
<dbReference type="CDD" id="cd07346">
    <property type="entry name" value="ABC_6TM_exporters"/>
    <property type="match status" value="1"/>
</dbReference>
<keyword evidence="4 10" id="KW-0067">ATP-binding</keyword>
<evidence type="ECO:0000256" key="2">
    <source>
        <dbReference type="ARBA" id="ARBA00022692"/>
    </source>
</evidence>
<name>A0ABV1GPM0_9FIRM</name>
<dbReference type="PROSITE" id="PS50929">
    <property type="entry name" value="ABC_TM1F"/>
    <property type="match status" value="1"/>
</dbReference>
<evidence type="ECO:0000256" key="7">
    <source>
        <dbReference type="SAM" id="Phobius"/>
    </source>
</evidence>
<feature type="transmembrane region" description="Helical" evidence="7">
    <location>
        <begin position="12"/>
        <end position="32"/>
    </location>
</feature>
<dbReference type="Gene3D" id="1.20.1560.10">
    <property type="entry name" value="ABC transporter type 1, transmembrane domain"/>
    <property type="match status" value="1"/>
</dbReference>
<dbReference type="SMART" id="SM00382">
    <property type="entry name" value="AAA"/>
    <property type="match status" value="1"/>
</dbReference>
<evidence type="ECO:0000256" key="6">
    <source>
        <dbReference type="ARBA" id="ARBA00023136"/>
    </source>
</evidence>
<dbReference type="InterPro" id="IPR011527">
    <property type="entry name" value="ABC1_TM_dom"/>
</dbReference>
<evidence type="ECO:0000256" key="3">
    <source>
        <dbReference type="ARBA" id="ARBA00022741"/>
    </source>
</evidence>
<dbReference type="InterPro" id="IPR003593">
    <property type="entry name" value="AAA+_ATPase"/>
</dbReference>
<keyword evidence="11" id="KW-1185">Reference proteome</keyword>
<dbReference type="PANTHER" id="PTHR43394">
    <property type="entry name" value="ATP-DEPENDENT PERMEASE MDL1, MITOCHONDRIAL"/>
    <property type="match status" value="1"/>
</dbReference>
<evidence type="ECO:0000313" key="11">
    <source>
        <dbReference type="Proteomes" id="UP001480973"/>
    </source>
</evidence>
<dbReference type="GO" id="GO:0005524">
    <property type="term" value="F:ATP binding"/>
    <property type="evidence" value="ECO:0007669"/>
    <property type="project" value="UniProtKB-KW"/>
</dbReference>
<dbReference type="EMBL" id="JBBMES010000008">
    <property type="protein sequence ID" value="MEQ2535272.1"/>
    <property type="molecule type" value="Genomic_DNA"/>
</dbReference>
<dbReference type="PROSITE" id="PS50893">
    <property type="entry name" value="ABC_TRANSPORTER_2"/>
    <property type="match status" value="1"/>
</dbReference>
<sequence>MKRLLVYSKKYWIQMIAAAISSVTASISTVMVIDILREIIDIISKGNMMQEIWYIILKIIIVICVGIVSNYMLVAMTGFVGAGLLKDFRNDAVNSLINASPEYINQCNYGDLMERMTEDIEGLAGFMSGYFKDCLYVPILTVVYSVYLISMNAPLAMICLFPLAIMVPLNVKLLKPIKLRQSQYVKELGLTNNNVDEAFAGAEIIKSYNIQEKMMNRYENALYKTFKTSNETDLAQYNLEPISRAIQEVPMALAICVGGVLVFRNAITMGVLIAYISIIKKLIEPLSGCYQLVVRSQTALVSVSRVFDVIDIMPEEELSAGMKSDKMITDFPLISFNDVTFGYGDEKVLINVSFDVKKGERIAFVGESGSGKSTIIKLISRQISSKNGGIFYEGIDYYNFTSNEIRKKLALISQEATLFPMSIADNIRIGNPDVSNEKIIMALKMSGCEEFIKALPEGIDTVLTEKGNNLSGGQRQRLTIARAIVKNAPIFLLDEPTSALDQETENTICNTFDEVARNHTVIAVAHRLNTIKNYDRIYVLEHGRIVEQGTHKELLNQQGRYYQMYQEYSREEIE</sequence>